<dbReference type="STRING" id="153721.MYP_4931"/>
<dbReference type="NCBIfam" id="TIGR04131">
    <property type="entry name" value="Bac_Flav_CTERM"/>
    <property type="match status" value="1"/>
</dbReference>
<dbReference type="Proteomes" id="UP000030185">
    <property type="component" value="Unassembled WGS sequence"/>
</dbReference>
<dbReference type="eggNOG" id="COG3291">
    <property type="taxonomic scope" value="Bacteria"/>
</dbReference>
<dbReference type="EMBL" id="BBLT01000015">
    <property type="protein sequence ID" value="GAL87700.1"/>
    <property type="molecule type" value="Genomic_DNA"/>
</dbReference>
<organism evidence="1 2">
    <name type="scientific">Sporocytophaga myxococcoides</name>
    <dbReference type="NCBI Taxonomy" id="153721"/>
    <lineage>
        <taxon>Bacteria</taxon>
        <taxon>Pseudomonadati</taxon>
        <taxon>Bacteroidota</taxon>
        <taxon>Cytophagia</taxon>
        <taxon>Cytophagales</taxon>
        <taxon>Cytophagaceae</taxon>
        <taxon>Sporocytophaga</taxon>
    </lineage>
</organism>
<dbReference type="Pfam" id="PF13585">
    <property type="entry name" value="CHU_C"/>
    <property type="match status" value="1"/>
</dbReference>
<proteinExistence type="predicted"/>
<name>A0A098LL30_9BACT</name>
<accession>A0A098LL30</accession>
<evidence type="ECO:0008006" key="3">
    <source>
        <dbReference type="Google" id="ProtNLM"/>
    </source>
</evidence>
<evidence type="ECO:0000313" key="2">
    <source>
        <dbReference type="Proteomes" id="UP000030185"/>
    </source>
</evidence>
<sequence length="313" mass="33787">MSITGAGVTTGSTAGLTYTYFTNAAGTTALGTPSAIATSGTYYIRGEVAATGCFDIQPVTVTVNTTPILIVQGSIMACEPELVDLTAPGVVSGTSSSLVVTYWSDPLGTVAITNPKSVSTGTYYLKGNENGCYSSIYPVIVSINKVPVINMPSEITFCPLTDPSFSIEGKGTGGDTYLWMPGNIVSKILPVTVPGIYELTLINSMTNCSTQKDVKVIEECAPEVFFPNVFTPDGDGRDDVYQIFGHHVENFNITIFNRWGEIIFQSNDMEKSWDGYYLDKIMEQGVYPWTVTYEGSGKYKVPHVKQGSVLLKR</sequence>
<dbReference type="InterPro" id="IPR026341">
    <property type="entry name" value="T9SS_type_B"/>
</dbReference>
<evidence type="ECO:0000313" key="1">
    <source>
        <dbReference type="EMBL" id="GAL87700.1"/>
    </source>
</evidence>
<keyword evidence="2" id="KW-1185">Reference proteome</keyword>
<gene>
    <name evidence="1" type="ORF">MYP_4931</name>
</gene>
<dbReference type="AlphaFoldDB" id="A0A098LL30"/>
<reference evidence="1 2" key="1">
    <citation type="submission" date="2014-09" db="EMBL/GenBank/DDBJ databases">
        <title>Sporocytophaga myxococcoides PG-01 genome sequencing.</title>
        <authorList>
            <person name="Liu L."/>
            <person name="Gao P.J."/>
            <person name="Chen G.J."/>
            <person name="Wang L.S."/>
        </authorList>
    </citation>
    <scope>NUCLEOTIDE SEQUENCE [LARGE SCALE GENOMIC DNA]</scope>
    <source>
        <strain evidence="1 2">PG-01</strain>
    </source>
</reference>
<protein>
    <recommendedName>
        <fullName evidence="3">Gliding motility-associated C-terminal domain-containing protein</fullName>
    </recommendedName>
</protein>
<comment type="caution">
    <text evidence="1">The sequence shown here is derived from an EMBL/GenBank/DDBJ whole genome shotgun (WGS) entry which is preliminary data.</text>
</comment>